<dbReference type="Proteomes" id="UP000198711">
    <property type="component" value="Unassembled WGS sequence"/>
</dbReference>
<evidence type="ECO:0000313" key="5">
    <source>
        <dbReference type="Proteomes" id="UP000198711"/>
    </source>
</evidence>
<feature type="chain" id="PRO_5036477223" description="DUF3347 domain-containing protein" evidence="2">
    <location>
        <begin position="18"/>
        <end position="193"/>
    </location>
</feature>
<dbReference type="AlphaFoldDB" id="A0A8X8IEE3"/>
<proteinExistence type="predicted"/>
<organism evidence="4 5">
    <name type="scientific">Hydrobacter penzbergensis</name>
    <dbReference type="NCBI Taxonomy" id="1235997"/>
    <lineage>
        <taxon>Bacteria</taxon>
        <taxon>Pseudomonadati</taxon>
        <taxon>Bacteroidota</taxon>
        <taxon>Chitinophagia</taxon>
        <taxon>Chitinophagales</taxon>
        <taxon>Chitinophagaceae</taxon>
        <taxon>Hydrobacter</taxon>
    </lineage>
</organism>
<dbReference type="Pfam" id="PF11827">
    <property type="entry name" value="DUF3347"/>
    <property type="match status" value="1"/>
</dbReference>
<sequence length="193" mass="21124">MKSIIIAIMTASIAFTACNSGNNKSAENNSADNNQTPTTTLSSNPTGEATPIKGIVNGYLNLKNALANDNSQAAANAANEFLEAMNKIDKSSLTEGQKKVYADVADDAKEMAEHISKSADKIDHQREHFDMLSNDIYDMVKAFGTGQTLYRDFCPMYNDNKGATWLSEVKLIRNPYLGKEMPTCGEVKEEIKQ</sequence>
<feature type="signal peptide" evidence="2">
    <location>
        <begin position="1"/>
        <end position="17"/>
    </location>
</feature>
<keyword evidence="5" id="KW-1185">Reference proteome</keyword>
<feature type="domain" description="DUF3347" evidence="3">
    <location>
        <begin position="55"/>
        <end position="147"/>
    </location>
</feature>
<reference evidence="4 5" key="1">
    <citation type="submission" date="2016-10" db="EMBL/GenBank/DDBJ databases">
        <authorList>
            <person name="Varghese N."/>
            <person name="Submissions S."/>
        </authorList>
    </citation>
    <scope>NUCLEOTIDE SEQUENCE [LARGE SCALE GENOMIC DNA]</scope>
    <source>
        <strain evidence="4 5">DSM 25353</strain>
    </source>
</reference>
<comment type="caution">
    <text evidence="4">The sequence shown here is derived from an EMBL/GenBank/DDBJ whole genome shotgun (WGS) entry which is preliminary data.</text>
</comment>
<dbReference type="EMBL" id="FNNO01000001">
    <property type="protein sequence ID" value="SDW14501.1"/>
    <property type="molecule type" value="Genomic_DNA"/>
</dbReference>
<keyword evidence="2" id="KW-0732">Signal</keyword>
<feature type="compositionally biased region" description="Polar residues" evidence="1">
    <location>
        <begin position="25"/>
        <end position="47"/>
    </location>
</feature>
<gene>
    <name evidence="4" type="ORF">SAMN05444410_101340</name>
</gene>
<evidence type="ECO:0000259" key="3">
    <source>
        <dbReference type="Pfam" id="PF11827"/>
    </source>
</evidence>
<name>A0A8X8IEE3_9BACT</name>
<dbReference type="RefSeq" id="WP_092721492.1">
    <property type="nucleotide sequence ID" value="NZ_FNNO01000001.1"/>
</dbReference>
<dbReference type="InterPro" id="IPR021782">
    <property type="entry name" value="DUF3347"/>
</dbReference>
<protein>
    <recommendedName>
        <fullName evidence="3">DUF3347 domain-containing protein</fullName>
    </recommendedName>
</protein>
<evidence type="ECO:0000256" key="1">
    <source>
        <dbReference type="SAM" id="MobiDB-lite"/>
    </source>
</evidence>
<evidence type="ECO:0000256" key="2">
    <source>
        <dbReference type="SAM" id="SignalP"/>
    </source>
</evidence>
<evidence type="ECO:0000313" key="4">
    <source>
        <dbReference type="EMBL" id="SDW14501.1"/>
    </source>
</evidence>
<dbReference type="PROSITE" id="PS51257">
    <property type="entry name" value="PROKAR_LIPOPROTEIN"/>
    <property type="match status" value="1"/>
</dbReference>
<feature type="region of interest" description="Disordered" evidence="1">
    <location>
        <begin position="25"/>
        <end position="49"/>
    </location>
</feature>
<accession>A0A8X8IEE3</accession>